<proteinExistence type="predicted"/>
<accession>A0A4Y7KT49</accession>
<dbReference type="Gramene" id="RZC75035">
    <property type="protein sequence ID" value="RZC75035"/>
    <property type="gene ID" value="C5167_050517"/>
</dbReference>
<dbReference type="EMBL" id="CM010722">
    <property type="protein sequence ID" value="RZC75035.1"/>
    <property type="molecule type" value="Genomic_DNA"/>
</dbReference>
<organism evidence="1 2">
    <name type="scientific">Papaver somniferum</name>
    <name type="common">Opium poppy</name>
    <dbReference type="NCBI Taxonomy" id="3469"/>
    <lineage>
        <taxon>Eukaryota</taxon>
        <taxon>Viridiplantae</taxon>
        <taxon>Streptophyta</taxon>
        <taxon>Embryophyta</taxon>
        <taxon>Tracheophyta</taxon>
        <taxon>Spermatophyta</taxon>
        <taxon>Magnoliopsida</taxon>
        <taxon>Ranunculales</taxon>
        <taxon>Papaveraceae</taxon>
        <taxon>Papaveroideae</taxon>
        <taxon>Papaver</taxon>
    </lineage>
</organism>
<name>A0A4Y7KT49_PAPSO</name>
<evidence type="ECO:0000313" key="2">
    <source>
        <dbReference type="Proteomes" id="UP000316621"/>
    </source>
</evidence>
<keyword evidence="2" id="KW-1185">Reference proteome</keyword>
<sequence length="141" mass="15897">MKIVYGDYFFLSQFELLGLCFDLQFLGFKGGEEGISWYCFIIAHKEECEDLRQRVKDGQMKRLTTLYVEGKARVLHQDITCHTEVLKQLSSMGHLVVCAGGVQSLLRYGVSIWINVPLETLTAEVTESGDKGHSPSDEQCS</sequence>
<dbReference type="Proteomes" id="UP000316621">
    <property type="component" value="Chromosome 8"/>
</dbReference>
<gene>
    <name evidence="1" type="ORF">C5167_050517</name>
</gene>
<dbReference type="AlphaFoldDB" id="A0A4Y7KT49"/>
<reference evidence="1 2" key="1">
    <citation type="journal article" date="2018" name="Science">
        <title>The opium poppy genome and morphinan production.</title>
        <authorList>
            <person name="Guo L."/>
            <person name="Winzer T."/>
            <person name="Yang X."/>
            <person name="Li Y."/>
            <person name="Ning Z."/>
            <person name="He Z."/>
            <person name="Teodor R."/>
            <person name="Lu Y."/>
            <person name="Bowser T.A."/>
            <person name="Graham I.A."/>
            <person name="Ye K."/>
        </authorList>
    </citation>
    <scope>NUCLEOTIDE SEQUENCE [LARGE SCALE GENOMIC DNA]</scope>
    <source>
        <strain evidence="2">cv. HN1</strain>
        <tissue evidence="1">Leaves</tissue>
    </source>
</reference>
<evidence type="ECO:0000313" key="1">
    <source>
        <dbReference type="EMBL" id="RZC75035.1"/>
    </source>
</evidence>
<protein>
    <submittedName>
        <fullName evidence="1">Uncharacterized protein</fullName>
    </submittedName>
</protein>